<dbReference type="Proteomes" id="UP001606099">
    <property type="component" value="Unassembled WGS sequence"/>
</dbReference>
<dbReference type="InterPro" id="IPR021255">
    <property type="entry name" value="DUF2807"/>
</dbReference>
<sequence length="251" mass="26191">MNIQRRTVLGAALLLSIGGAAQAFSSFTGAKLVEGDGRPSSQTRSVDGAVAVDLRGSFDLTVQQGSRDHLELRADANVLPYIDTRLTRSSSGVLTLIIETKPSYRLQYKQRPQITLELRQIQALALSGSGSITLGQLQAQGLDLSVAGSGRLRLNKLKLQKLDLSVAGSGDVHAQGVAQSVSVSVAGSGDADLRALLAQAADISIAGSGRVYINAQQDLSVSIAGSGDVNYVGQPRLDVSQSGSGRVRPLK</sequence>
<gene>
    <name evidence="3" type="ORF">ACG0Z6_10695</name>
</gene>
<accession>A0ABW7FWL4</accession>
<protein>
    <submittedName>
        <fullName evidence="3">Head GIN domain-containing protein</fullName>
    </submittedName>
</protein>
<evidence type="ECO:0000313" key="4">
    <source>
        <dbReference type="Proteomes" id="UP001606099"/>
    </source>
</evidence>
<dbReference type="Gene3D" id="2.160.20.120">
    <property type="match status" value="1"/>
</dbReference>
<comment type="caution">
    <text evidence="3">The sequence shown here is derived from an EMBL/GenBank/DDBJ whole genome shotgun (WGS) entry which is preliminary data.</text>
</comment>
<feature type="domain" description="Putative auto-transporter adhesin head GIN" evidence="2">
    <location>
        <begin position="52"/>
        <end position="235"/>
    </location>
</feature>
<evidence type="ECO:0000256" key="1">
    <source>
        <dbReference type="SAM" id="SignalP"/>
    </source>
</evidence>
<evidence type="ECO:0000313" key="3">
    <source>
        <dbReference type="EMBL" id="MFG6448701.1"/>
    </source>
</evidence>
<evidence type="ECO:0000259" key="2">
    <source>
        <dbReference type="Pfam" id="PF10988"/>
    </source>
</evidence>
<dbReference type="PANTHER" id="PTHR39200:SF1">
    <property type="entry name" value="AUTO-TRANSPORTER ADHESIN HEAD GIN DOMAIN-CONTAINING PROTEIN-RELATED"/>
    <property type="match status" value="1"/>
</dbReference>
<feature type="chain" id="PRO_5045852420" evidence="1">
    <location>
        <begin position="24"/>
        <end position="251"/>
    </location>
</feature>
<dbReference type="PANTHER" id="PTHR39200">
    <property type="entry name" value="HYPOTHETICAL EXPORTED PROTEIN"/>
    <property type="match status" value="1"/>
</dbReference>
<reference evidence="3 4" key="1">
    <citation type="submission" date="2024-08" db="EMBL/GenBank/DDBJ databases">
        <authorList>
            <person name="Lu H."/>
        </authorList>
    </citation>
    <scope>NUCLEOTIDE SEQUENCE [LARGE SCALE GENOMIC DNA]</scope>
    <source>
        <strain evidence="3 4">BYS180W</strain>
    </source>
</reference>
<dbReference type="Pfam" id="PF10988">
    <property type="entry name" value="DUF2807"/>
    <property type="match status" value="1"/>
</dbReference>
<name>A0ABW7FWL4_9BURK</name>
<dbReference type="RefSeq" id="WP_394461187.1">
    <property type="nucleotide sequence ID" value="NZ_JBIGHZ010000004.1"/>
</dbReference>
<dbReference type="EMBL" id="JBIGHZ010000004">
    <property type="protein sequence ID" value="MFG6448701.1"/>
    <property type="molecule type" value="Genomic_DNA"/>
</dbReference>
<proteinExistence type="predicted"/>
<keyword evidence="1" id="KW-0732">Signal</keyword>
<organism evidence="3 4">
    <name type="scientific">Roseateles rivi</name>
    <dbReference type="NCBI Taxonomy" id="3299028"/>
    <lineage>
        <taxon>Bacteria</taxon>
        <taxon>Pseudomonadati</taxon>
        <taxon>Pseudomonadota</taxon>
        <taxon>Betaproteobacteria</taxon>
        <taxon>Burkholderiales</taxon>
        <taxon>Sphaerotilaceae</taxon>
        <taxon>Roseateles</taxon>
    </lineage>
</organism>
<keyword evidence="4" id="KW-1185">Reference proteome</keyword>
<feature type="signal peptide" evidence="1">
    <location>
        <begin position="1"/>
        <end position="23"/>
    </location>
</feature>